<evidence type="ECO:0000313" key="13">
    <source>
        <dbReference type="EMBL" id="MDF0480399.1"/>
    </source>
</evidence>
<evidence type="ECO:0000259" key="12">
    <source>
        <dbReference type="Pfam" id="PF21445"/>
    </source>
</evidence>
<evidence type="ECO:0000256" key="5">
    <source>
        <dbReference type="ARBA" id="ARBA00022806"/>
    </source>
</evidence>
<dbReference type="EC" id="3.1.-.-" evidence="10"/>
<comment type="caution">
    <text evidence="13">The sequence shown here is derived from an EMBL/GenBank/DDBJ whole genome shotgun (WGS) entry which is preliminary data.</text>
</comment>
<dbReference type="SUPFAM" id="SSF52540">
    <property type="entry name" value="P-loop containing nucleoside triphosphate hydrolases"/>
    <property type="match status" value="1"/>
</dbReference>
<dbReference type="Pfam" id="PF21445">
    <property type="entry name" value="ADDB_N"/>
    <property type="match status" value="1"/>
</dbReference>
<evidence type="ECO:0000256" key="8">
    <source>
        <dbReference type="ARBA" id="ARBA00023125"/>
    </source>
</evidence>
<evidence type="ECO:0000256" key="3">
    <source>
        <dbReference type="ARBA" id="ARBA00022763"/>
    </source>
</evidence>
<comment type="cofactor">
    <cofactor evidence="10">
        <name>[4Fe-4S] cluster</name>
        <dbReference type="ChEBI" id="CHEBI:49883"/>
    </cofactor>
    <text evidence="10">Binds 1 [4Fe-4S] cluster.</text>
</comment>
<feature type="binding site" evidence="10">
    <location>
        <position position="818"/>
    </location>
    <ligand>
        <name>[4Fe-4S] cluster</name>
        <dbReference type="ChEBI" id="CHEBI:49883"/>
    </ligand>
</feature>
<organism evidence="13 14">
    <name type="scientific">Vagococcus proximus</name>
    <dbReference type="NCBI Taxonomy" id="2991417"/>
    <lineage>
        <taxon>Bacteria</taxon>
        <taxon>Bacillati</taxon>
        <taxon>Bacillota</taxon>
        <taxon>Bacilli</taxon>
        <taxon>Lactobacillales</taxon>
        <taxon>Enterococcaceae</taxon>
        <taxon>Vagococcus</taxon>
    </lineage>
</organism>
<name>A0ABT5X325_9ENTE</name>
<evidence type="ECO:0000256" key="10">
    <source>
        <dbReference type="HAMAP-Rule" id="MF_01453"/>
    </source>
</evidence>
<dbReference type="InterPro" id="IPR038726">
    <property type="entry name" value="PDDEXK_AddAB-type"/>
</dbReference>
<keyword evidence="6 10" id="KW-0269">Exonuclease</keyword>
<evidence type="ECO:0000256" key="7">
    <source>
        <dbReference type="ARBA" id="ARBA00022840"/>
    </source>
</evidence>
<keyword evidence="9 10" id="KW-0234">DNA repair</keyword>
<evidence type="ECO:0000256" key="1">
    <source>
        <dbReference type="ARBA" id="ARBA00022722"/>
    </source>
</evidence>
<accession>A0ABT5X325</accession>
<dbReference type="InterPro" id="IPR049035">
    <property type="entry name" value="ADDB_N"/>
</dbReference>
<keyword evidence="7 10" id="KW-0067">ATP-binding</keyword>
<protein>
    <recommendedName>
        <fullName evidence="10">ATP-dependent helicase/deoxyribonuclease subunit B</fullName>
        <ecNumber evidence="10">3.1.-.-</ecNumber>
    </recommendedName>
    <alternativeName>
        <fullName evidence="10">ATP-dependent helicase/nuclease subunit RexB</fullName>
    </alternativeName>
</protein>
<reference evidence="13" key="1">
    <citation type="submission" date="2022-10" db="EMBL/GenBank/DDBJ databases">
        <title>Vagococcus sp. isolated from poultry meat.</title>
        <authorList>
            <person name="Johansson P."/>
            <person name="Bjorkroth J."/>
        </authorList>
    </citation>
    <scope>NUCLEOTIDE SEQUENCE</scope>
    <source>
        <strain evidence="13">PNs007</strain>
    </source>
</reference>
<keyword evidence="14" id="KW-1185">Reference proteome</keyword>
<dbReference type="RefSeq" id="WP_275471962.1">
    <property type="nucleotide sequence ID" value="NZ_JAPDSH010000006.1"/>
</dbReference>
<dbReference type="InterPro" id="IPR014141">
    <property type="entry name" value="DNA_helicase_suRexB"/>
</dbReference>
<evidence type="ECO:0000256" key="2">
    <source>
        <dbReference type="ARBA" id="ARBA00022741"/>
    </source>
</evidence>
<comment type="similarity">
    <text evidence="10">Belongs to the helicase family. AddB/RexB type 2 subfamily.</text>
</comment>
<dbReference type="PANTHER" id="PTHR30591:SF1">
    <property type="entry name" value="RECBCD ENZYME SUBUNIT RECC"/>
    <property type="match status" value="1"/>
</dbReference>
<feature type="binding site" evidence="10">
    <location>
        <position position="1150"/>
    </location>
    <ligand>
        <name>[4Fe-4S] cluster</name>
        <dbReference type="ChEBI" id="CHEBI:49883"/>
    </ligand>
</feature>
<evidence type="ECO:0000256" key="9">
    <source>
        <dbReference type="ARBA" id="ARBA00023204"/>
    </source>
</evidence>
<keyword evidence="2 10" id="KW-0547">Nucleotide-binding</keyword>
<keyword evidence="3 10" id="KW-0227">DNA damage</keyword>
<keyword evidence="10" id="KW-0479">Metal-binding</keyword>
<evidence type="ECO:0000256" key="4">
    <source>
        <dbReference type="ARBA" id="ARBA00022801"/>
    </source>
</evidence>
<feature type="domain" description="PD-(D/E)XK endonuclease-like" evidence="11">
    <location>
        <begin position="808"/>
        <end position="1151"/>
    </location>
</feature>
<feature type="domain" description="ATP-dependent helicase/deoxyribonuclease subunit B N-terminal" evidence="12">
    <location>
        <begin position="5"/>
        <end position="282"/>
    </location>
</feature>
<keyword evidence="4 10" id="KW-0378">Hydrolase</keyword>
<keyword evidence="10" id="KW-0411">Iron-sulfur</keyword>
<keyword evidence="5 10" id="KW-0347">Helicase</keyword>
<sequence length="1191" mass="137474">MSLEFVYGPASCHHELALVEKAKDWLVEDERHEVFYLVPNHIKFETEVSVLKNLHQLPPFNTEDTMASTRLQVFSFTRLAWYYLQNTKVYQEEKISEAGSHMLIRKVLLDNEGQLTIFKGETTKPGFISQLADLFNELQNGKIEEEDFENLIQNLGHSSKEEDFKRKATEFYLLYQAYILELGVRQVGITQQITYLAEYLKGKDLSNVMIVISGFSRFTAREQELIQVLVSQAERVIINLVLDKPYLEEYPSKLNMFFDAGKIYYDFYHFARQFKIKILTDTRLVPEKSDFEKLDTMWCDSQSLSSKVVPVTLESDRIQLWAASNPVTELTAVAKEIKRLVIAGEARYNEIEILTRDMDAYKFSIAPIFDRYDIPYYLNSELEMTHHPLVEFLTSLFDINRRQFRYADIMRFLRTELFVPVIEQSSSVEYWQNSRREYRKKVDLTENVVLAYGYKGWYWTQEKDWEYISYDFRDDSVKVDKNVVIQETSNEVRRDVRGQLVPFFDKLKKAKTGREAATLLYSFLQISGVESELLFWRQQAIEQGDLETAKIHEQTWQALMNLLDDYVTILGDEDFQLDDFVVILKTGLEGLTYSKVPTTIDQVSLASLDLIHAQKNKVTFIIGASDQSFPQKVENKTLLSDYERELMSENLPEEKYLAKQTQRDSAKEPYIAYLAFHSAKDRLYLSYPKSSDRVKESKISPYLGIISKYLNLKPIPKVALPDVAQFDPNEILSSRQLLSDLIAMNRLAEEKELTMASEWQLLEQNLKNSDEYGLLAHKLFESLTHLNVPETLTPELVTALYGDTVYGSVSKIESFNQCQYKYFMTYGLNLRERDKFELSPAATGDFYHDTLDQLFKTLIRRGLTLSDLTQSELKAVSDEVLVGILGESKFSILSASPRMAYIRHQLSRTIERVGQTLRRQSQRTGLSTLQTEVLFGQAMAQESLSSLTFDLENDKHLALRGKIDRLDAVEVAETTYLSVVDYKSSKHSFDYRDVYFGLAMQMITYLDVAMRNAAKLVGKEAVKPAGAFYLQVKNPVVEGSLGEELAEEELLKEFGYQGLLLDDEKLLSQMDRTLEEKTKSSVYPFGMKKDGSYTSKQFASEEEINLLMTHNEENFRKAGEEIFAGEVKLDPAYRGKERVACKYCPFRSVCQFDVLLKENSYNKIPSMTKKEVLQKMKEKAEGGLCDDESSN</sequence>
<dbReference type="EMBL" id="JAPDSH010000006">
    <property type="protein sequence ID" value="MDF0480399.1"/>
    <property type="molecule type" value="Genomic_DNA"/>
</dbReference>
<dbReference type="InterPro" id="IPR011604">
    <property type="entry name" value="PDDEXK-like_dom_sf"/>
</dbReference>
<evidence type="ECO:0000259" key="11">
    <source>
        <dbReference type="Pfam" id="PF12705"/>
    </source>
</evidence>
<dbReference type="InterPro" id="IPR027417">
    <property type="entry name" value="P-loop_NTPase"/>
</dbReference>
<comment type="subunit">
    <text evidence="10">Heterodimer of AddA and RexB.</text>
</comment>
<comment type="function">
    <text evidence="10">The heterodimer acts as both an ATP-dependent DNA helicase and an ATP-dependent, dual-direction single-stranded exonuclease. Recognizes the chi site generating a DNA molecule suitable for the initiation of homologous recombination. This subunit has 5' -&gt; 3' nuclease activity but not helicase activity.</text>
</comment>
<dbReference type="PANTHER" id="PTHR30591">
    <property type="entry name" value="RECBCD ENZYME SUBUNIT RECC"/>
    <property type="match status" value="1"/>
</dbReference>
<keyword evidence="1 10" id="KW-0540">Nuclease</keyword>
<comment type="miscellaneous">
    <text evidence="10">Despite having helicase-like domains, this subunit does not have helicase activity.</text>
</comment>
<keyword evidence="10" id="KW-0408">Iron</keyword>
<dbReference type="HAMAP" id="MF_01453">
    <property type="entry name" value="AddB_type2"/>
    <property type="match status" value="1"/>
</dbReference>
<dbReference type="Proteomes" id="UP001147148">
    <property type="component" value="Unassembled WGS sequence"/>
</dbReference>
<feature type="binding site" evidence="10">
    <location>
        <position position="1144"/>
    </location>
    <ligand>
        <name>[4Fe-4S] cluster</name>
        <dbReference type="ChEBI" id="CHEBI:49883"/>
    </ligand>
</feature>
<gene>
    <name evidence="10" type="primary">rexB</name>
    <name evidence="13" type="ORF">OL233_08905</name>
</gene>
<dbReference type="Pfam" id="PF12705">
    <property type="entry name" value="PDDEXK_1"/>
    <property type="match status" value="1"/>
</dbReference>
<proteinExistence type="inferred from homology"/>
<keyword evidence="10" id="KW-0004">4Fe-4S</keyword>
<dbReference type="Gene3D" id="3.40.50.300">
    <property type="entry name" value="P-loop containing nucleotide triphosphate hydrolases"/>
    <property type="match status" value="4"/>
</dbReference>
<comment type="cofactor">
    <cofactor evidence="10">
        <name>Mg(2+)</name>
        <dbReference type="ChEBI" id="CHEBI:18420"/>
    </cofactor>
</comment>
<evidence type="ECO:0000313" key="14">
    <source>
        <dbReference type="Proteomes" id="UP001147148"/>
    </source>
</evidence>
<dbReference type="Gene3D" id="3.90.320.10">
    <property type="match status" value="1"/>
</dbReference>
<evidence type="ECO:0000256" key="6">
    <source>
        <dbReference type="ARBA" id="ARBA00022839"/>
    </source>
</evidence>
<keyword evidence="8 10" id="KW-0238">DNA-binding</keyword>